<gene>
    <name evidence="3" type="ORF">PaecuDRAFT_1814</name>
</gene>
<evidence type="ECO:0000313" key="3">
    <source>
        <dbReference type="EMBL" id="EFM11368.1"/>
    </source>
</evidence>
<dbReference type="AlphaFoldDB" id="E0I863"/>
<dbReference type="eggNOG" id="COG2304">
    <property type="taxonomic scope" value="Bacteria"/>
</dbReference>
<dbReference type="Gene3D" id="2.60.120.260">
    <property type="entry name" value="Galactose-binding domain-like"/>
    <property type="match status" value="1"/>
</dbReference>
<dbReference type="InterPro" id="IPR008979">
    <property type="entry name" value="Galactose-bd-like_sf"/>
</dbReference>
<dbReference type="SUPFAM" id="SSF49785">
    <property type="entry name" value="Galactose-binding domain-like"/>
    <property type="match status" value="1"/>
</dbReference>
<dbReference type="NCBIfam" id="NF047619">
    <property type="entry name" value="NADase_discoid"/>
    <property type="match status" value="1"/>
</dbReference>
<evidence type="ECO:0000256" key="1">
    <source>
        <dbReference type="SAM" id="SignalP"/>
    </source>
</evidence>
<dbReference type="InterPro" id="IPR057561">
    <property type="entry name" value="NADase_transloc"/>
</dbReference>
<feature type="chain" id="PRO_5003136166" description="NAD glycohydrolase translocation F5/8 type C domain-containing protein" evidence="1">
    <location>
        <begin position="31"/>
        <end position="382"/>
    </location>
</feature>
<sequence>MKLQSIAKYMLVLVLISLSLTPTIQKTANAAGTSAKGFSSYGGAWVDQAYVEDEEAEGTLALYFDQTGTRANLELSMDRFGEYIYEFKITKRPAVTFNAKGEGTFAYEMTDLENSAGGTFKGTGTLQLKNNQIKLSLSNVPNVAKPIFKAAHTMIRDPYAYQSFSGLAAQTILSDYCQCSPSDNIKFSYVDGDNEGIEPWIIYYMIEVNNIMIGEFEVNMHKRTVKRVNDSYSGATDDQFLKLDKKVSSSSTLPATKTVNYSPDRVVDGNLTTCWCEGVKGDGIGQSMTISFSKMITVNRLNITSGYAKTPASFLDNGMVRKARITFSNETSITVDLTKGSYFNLNDYGLTDISTSSIKLTILEVRPGAKFHDTCISEISAS</sequence>
<proteinExistence type="predicted"/>
<organism evidence="3 4">
    <name type="scientific">Paenibacillus curdlanolyticus YK9</name>
    <dbReference type="NCBI Taxonomy" id="717606"/>
    <lineage>
        <taxon>Bacteria</taxon>
        <taxon>Bacillati</taxon>
        <taxon>Bacillota</taxon>
        <taxon>Bacilli</taxon>
        <taxon>Bacillales</taxon>
        <taxon>Paenibacillaceae</taxon>
        <taxon>Paenibacillus</taxon>
    </lineage>
</organism>
<reference evidence="3 4" key="1">
    <citation type="submission" date="2010-07" db="EMBL/GenBank/DDBJ databases">
        <title>The draft genome of Paenibacillus curdlanolyticus YK9.</title>
        <authorList>
            <consortium name="US DOE Joint Genome Institute (JGI-PGF)"/>
            <person name="Lucas S."/>
            <person name="Copeland A."/>
            <person name="Lapidus A."/>
            <person name="Cheng J.-F."/>
            <person name="Bruce D."/>
            <person name="Goodwin L."/>
            <person name="Pitluck S."/>
            <person name="Land M.L."/>
            <person name="Hauser L."/>
            <person name="Chang Y.-J."/>
            <person name="Jeffries C."/>
            <person name="Anderson I.J."/>
            <person name="Johnson E."/>
            <person name="Loganathan U."/>
            <person name="Mulhopadhyay B."/>
            <person name="Kyrpides N."/>
            <person name="Woyke T.J."/>
        </authorList>
    </citation>
    <scope>NUCLEOTIDE SEQUENCE [LARGE SCALE GENOMIC DNA]</scope>
    <source>
        <strain evidence="3 4">YK9</strain>
    </source>
</reference>
<dbReference type="STRING" id="717606.PaecuDRAFT_1814"/>
<accession>E0I863</accession>
<evidence type="ECO:0000313" key="4">
    <source>
        <dbReference type="Proteomes" id="UP000005387"/>
    </source>
</evidence>
<protein>
    <recommendedName>
        <fullName evidence="2">NAD glycohydrolase translocation F5/8 type C domain-containing protein</fullName>
    </recommendedName>
</protein>
<dbReference type="RefSeq" id="WP_006037825.1">
    <property type="nucleotide sequence ID" value="NZ_AEDD01000004.1"/>
</dbReference>
<dbReference type="Proteomes" id="UP000005387">
    <property type="component" value="Unassembled WGS sequence"/>
</dbReference>
<dbReference type="EMBL" id="AEDD01000004">
    <property type="protein sequence ID" value="EFM11368.1"/>
    <property type="molecule type" value="Genomic_DNA"/>
</dbReference>
<dbReference type="Pfam" id="PF25302">
    <property type="entry name" value="NADase_transloc"/>
    <property type="match status" value="1"/>
</dbReference>
<feature type="signal peptide" evidence="1">
    <location>
        <begin position="1"/>
        <end position="30"/>
    </location>
</feature>
<feature type="domain" description="NAD glycohydrolase translocation F5/8 type C" evidence="2">
    <location>
        <begin position="245"/>
        <end position="380"/>
    </location>
</feature>
<keyword evidence="4" id="KW-1185">Reference proteome</keyword>
<keyword evidence="1" id="KW-0732">Signal</keyword>
<evidence type="ECO:0000259" key="2">
    <source>
        <dbReference type="Pfam" id="PF25302"/>
    </source>
</evidence>
<dbReference type="OrthoDB" id="85718at2"/>
<name>E0I863_9BACL</name>